<comment type="caution">
    <text evidence="2">The sequence shown here is derived from an EMBL/GenBank/DDBJ whole genome shotgun (WGS) entry which is preliminary data.</text>
</comment>
<evidence type="ECO:0000313" key="2">
    <source>
        <dbReference type="EMBL" id="KAF5333329.1"/>
    </source>
</evidence>
<feature type="region of interest" description="Disordered" evidence="1">
    <location>
        <begin position="93"/>
        <end position="128"/>
    </location>
</feature>
<sequence>MSLGLQARRFVAAPPRKVVKAPAPPPPARPSRPSRKRKEPPTAKAAVPKKKKLRTKKGKTSAEAMDEDGESSEGDDIFVSSGTILASSFRQAGINNAEPLESEEYEEGDEYGDEDPIEVDTPEDQPAVGTSTFDLEVEEEEKPKPVLQLKYQGFSIYGQCFCVVVEPWPLPPKEPKSINTALADKSRLSVPPRRPVVSVQRPTRGETPLFLPDEEDAELEGPLFTMENNDSDDEDGDPFKGMMAFSQVLKNAGDNRPGAAADDEDMDSAALFGDADEVREL</sequence>
<dbReference type="EMBL" id="JAACJK010000109">
    <property type="protein sequence ID" value="KAF5333329.1"/>
    <property type="molecule type" value="Genomic_DNA"/>
</dbReference>
<evidence type="ECO:0000313" key="3">
    <source>
        <dbReference type="Proteomes" id="UP000541558"/>
    </source>
</evidence>
<gene>
    <name evidence="2" type="ORF">D9611_002420</name>
</gene>
<dbReference type="AlphaFoldDB" id="A0A8H5FE01"/>
<dbReference type="Proteomes" id="UP000541558">
    <property type="component" value="Unassembled WGS sequence"/>
</dbReference>
<dbReference type="OrthoDB" id="5374757at2759"/>
<feature type="compositionally biased region" description="Basic residues" evidence="1">
    <location>
        <begin position="47"/>
        <end position="59"/>
    </location>
</feature>
<feature type="compositionally biased region" description="Acidic residues" evidence="1">
    <location>
        <begin position="100"/>
        <end position="123"/>
    </location>
</feature>
<feature type="compositionally biased region" description="Acidic residues" evidence="1">
    <location>
        <begin position="64"/>
        <end position="76"/>
    </location>
</feature>
<feature type="compositionally biased region" description="Low complexity" evidence="1">
    <location>
        <begin position="188"/>
        <end position="202"/>
    </location>
</feature>
<evidence type="ECO:0000256" key="1">
    <source>
        <dbReference type="SAM" id="MobiDB-lite"/>
    </source>
</evidence>
<organism evidence="2 3">
    <name type="scientific">Ephemerocybe angulata</name>
    <dbReference type="NCBI Taxonomy" id="980116"/>
    <lineage>
        <taxon>Eukaryota</taxon>
        <taxon>Fungi</taxon>
        <taxon>Dikarya</taxon>
        <taxon>Basidiomycota</taxon>
        <taxon>Agaricomycotina</taxon>
        <taxon>Agaricomycetes</taxon>
        <taxon>Agaricomycetidae</taxon>
        <taxon>Agaricales</taxon>
        <taxon>Agaricineae</taxon>
        <taxon>Psathyrellaceae</taxon>
        <taxon>Ephemerocybe</taxon>
    </lineage>
</organism>
<name>A0A8H5FE01_9AGAR</name>
<feature type="region of interest" description="Disordered" evidence="1">
    <location>
        <begin position="181"/>
        <end position="281"/>
    </location>
</feature>
<keyword evidence="3" id="KW-1185">Reference proteome</keyword>
<accession>A0A8H5FE01</accession>
<reference evidence="2 3" key="1">
    <citation type="journal article" date="2020" name="ISME J.">
        <title>Uncovering the hidden diversity of litter-decomposition mechanisms in mushroom-forming fungi.</title>
        <authorList>
            <person name="Floudas D."/>
            <person name="Bentzer J."/>
            <person name="Ahren D."/>
            <person name="Johansson T."/>
            <person name="Persson P."/>
            <person name="Tunlid A."/>
        </authorList>
    </citation>
    <scope>NUCLEOTIDE SEQUENCE [LARGE SCALE GENOMIC DNA]</scope>
    <source>
        <strain evidence="2 3">CBS 175.51</strain>
    </source>
</reference>
<protein>
    <submittedName>
        <fullName evidence="2">Uncharacterized protein</fullName>
    </submittedName>
</protein>
<feature type="region of interest" description="Disordered" evidence="1">
    <location>
        <begin position="1"/>
        <end position="76"/>
    </location>
</feature>
<proteinExistence type="predicted"/>